<evidence type="ECO:0000313" key="6">
    <source>
        <dbReference type="EMBL" id="VVC29155.1"/>
    </source>
</evidence>
<dbReference type="AlphaFoldDB" id="A0A5E4MIH5"/>
<dbReference type="SUPFAM" id="SSF47459">
    <property type="entry name" value="HLH, helix-loop-helix DNA-binding domain"/>
    <property type="match status" value="1"/>
</dbReference>
<reference evidence="6 7" key="1">
    <citation type="submission" date="2019-08" db="EMBL/GenBank/DDBJ databases">
        <authorList>
            <person name="Alioto T."/>
            <person name="Alioto T."/>
            <person name="Gomez Garrido J."/>
        </authorList>
    </citation>
    <scope>NUCLEOTIDE SEQUENCE [LARGE SCALE GENOMIC DNA]</scope>
</reference>
<evidence type="ECO:0000256" key="1">
    <source>
        <dbReference type="ARBA" id="ARBA00023015"/>
    </source>
</evidence>
<keyword evidence="1" id="KW-0805">Transcription regulation</keyword>
<feature type="compositionally biased region" description="Acidic residues" evidence="4">
    <location>
        <begin position="34"/>
        <end position="47"/>
    </location>
</feature>
<feature type="compositionally biased region" description="Polar residues" evidence="4">
    <location>
        <begin position="1"/>
        <end position="10"/>
    </location>
</feature>
<dbReference type="GO" id="GO:0000978">
    <property type="term" value="F:RNA polymerase II cis-regulatory region sequence-specific DNA binding"/>
    <property type="evidence" value="ECO:0007669"/>
    <property type="project" value="TreeGrafter"/>
</dbReference>
<dbReference type="GO" id="GO:0000981">
    <property type="term" value="F:DNA-binding transcription factor activity, RNA polymerase II-specific"/>
    <property type="evidence" value="ECO:0007669"/>
    <property type="project" value="InterPro"/>
</dbReference>
<dbReference type="Proteomes" id="UP000325440">
    <property type="component" value="Unassembled WGS sequence"/>
</dbReference>
<dbReference type="CDD" id="cd19708">
    <property type="entry name" value="bHLH_TS_dHLH3B_like"/>
    <property type="match status" value="1"/>
</dbReference>
<proteinExistence type="predicted"/>
<dbReference type="InterPro" id="IPR011598">
    <property type="entry name" value="bHLH_dom"/>
</dbReference>
<dbReference type="EMBL" id="CABPRJ010000488">
    <property type="protein sequence ID" value="VVC29155.1"/>
    <property type="molecule type" value="Genomic_DNA"/>
</dbReference>
<dbReference type="PANTHER" id="PTHR13864">
    <property type="entry name" value="T-CELL ACUTE LYMPHOCYTIC LEUKEMIA/STEM CELL LEUKEMIA-RELATED"/>
    <property type="match status" value="1"/>
</dbReference>
<evidence type="ECO:0000313" key="7">
    <source>
        <dbReference type="Proteomes" id="UP000325440"/>
    </source>
</evidence>
<dbReference type="Pfam" id="PF00010">
    <property type="entry name" value="HLH"/>
    <property type="match status" value="1"/>
</dbReference>
<dbReference type="InterPro" id="IPR040238">
    <property type="entry name" value="TAL-like"/>
</dbReference>
<feature type="region of interest" description="Disordered" evidence="4">
    <location>
        <begin position="34"/>
        <end position="72"/>
    </location>
</feature>
<feature type="domain" description="BHLH" evidence="5">
    <location>
        <begin position="66"/>
        <end position="118"/>
    </location>
</feature>
<gene>
    <name evidence="6" type="ORF">CINCED_3A000571</name>
</gene>
<organism evidence="6 7">
    <name type="scientific">Cinara cedri</name>
    <dbReference type="NCBI Taxonomy" id="506608"/>
    <lineage>
        <taxon>Eukaryota</taxon>
        <taxon>Metazoa</taxon>
        <taxon>Ecdysozoa</taxon>
        <taxon>Arthropoda</taxon>
        <taxon>Hexapoda</taxon>
        <taxon>Insecta</taxon>
        <taxon>Pterygota</taxon>
        <taxon>Neoptera</taxon>
        <taxon>Paraneoptera</taxon>
        <taxon>Hemiptera</taxon>
        <taxon>Sternorrhyncha</taxon>
        <taxon>Aphidomorpha</taxon>
        <taxon>Aphidoidea</taxon>
        <taxon>Aphididae</taxon>
        <taxon>Lachninae</taxon>
        <taxon>Cinara</taxon>
    </lineage>
</organism>
<accession>A0A5E4MIH5</accession>
<keyword evidence="3" id="KW-0804">Transcription</keyword>
<evidence type="ECO:0000259" key="5">
    <source>
        <dbReference type="PROSITE" id="PS50888"/>
    </source>
</evidence>
<dbReference type="InterPro" id="IPR036638">
    <property type="entry name" value="HLH_DNA-bd_sf"/>
</dbReference>
<dbReference type="PANTHER" id="PTHR13864:SF15">
    <property type="entry name" value="T-CELL ACUTE LYMPHOCYTIC LEUKEMIA PROTEIN 1 HOMOLOG-RELATED"/>
    <property type="match status" value="1"/>
</dbReference>
<dbReference type="PROSITE" id="PS50888">
    <property type="entry name" value="BHLH"/>
    <property type="match status" value="1"/>
</dbReference>
<dbReference type="Gene3D" id="4.10.280.10">
    <property type="entry name" value="Helix-loop-helix DNA-binding domain"/>
    <property type="match status" value="1"/>
</dbReference>
<dbReference type="SMART" id="SM00353">
    <property type="entry name" value="HLH"/>
    <property type="match status" value="1"/>
</dbReference>
<keyword evidence="7" id="KW-1185">Reference proteome</keyword>
<dbReference type="OrthoDB" id="10069510at2759"/>
<protein>
    <submittedName>
        <fullName evidence="6">Myc-type, basic helix-loop-helix (BHLH) domain</fullName>
    </submittedName>
</protein>
<dbReference type="GO" id="GO:0046983">
    <property type="term" value="F:protein dimerization activity"/>
    <property type="evidence" value="ECO:0007669"/>
    <property type="project" value="InterPro"/>
</dbReference>
<name>A0A5E4MIH5_9HEMI</name>
<evidence type="ECO:0000256" key="2">
    <source>
        <dbReference type="ARBA" id="ARBA00023125"/>
    </source>
</evidence>
<dbReference type="FunFam" id="4.10.280.10:FF:000015">
    <property type="entry name" value="T-cell acute lymphocytic leukemia 1"/>
    <property type="match status" value="1"/>
</dbReference>
<keyword evidence="2" id="KW-0238">DNA-binding</keyword>
<evidence type="ECO:0000256" key="4">
    <source>
        <dbReference type="SAM" id="MobiDB-lite"/>
    </source>
</evidence>
<sequence length="160" mass="18486">MPKNQQTLQILSDARDDSSSSRAVMLFGSDEECDLTSDDLTSGDEDPVSGNQLTGVRRFPVPDPRKPCTVTNSRERWRQHNVTGAFAELRKLVPTHPHDKKLSKNEILRMAIKYIRLLSGVLEWQENQQDFSNNNEDCMDNNVYNIVKENIIRHDKNRFR</sequence>
<feature type="region of interest" description="Disordered" evidence="4">
    <location>
        <begin position="1"/>
        <end position="21"/>
    </location>
</feature>
<evidence type="ECO:0000256" key="3">
    <source>
        <dbReference type="ARBA" id="ARBA00023163"/>
    </source>
</evidence>